<proteinExistence type="predicted"/>
<evidence type="ECO:0000313" key="3">
    <source>
        <dbReference type="EMBL" id="KAG0300777.1"/>
    </source>
</evidence>
<evidence type="ECO:0000259" key="2">
    <source>
        <dbReference type="Pfam" id="PF13251"/>
    </source>
</evidence>
<dbReference type="InterPro" id="IPR052107">
    <property type="entry name" value="HEAT6"/>
</dbReference>
<sequence length="1063" mass="115785">MANASRQRHYRHHRGSGQARRADSEDTSARAPGLRQKEYIAPVAGDCLSSQGRHSLRQGLIAILDRAKEGRLELAKDTSDSQEFSKSAQEKLALACVGMSSNTQEDAELMSKVVFTLFNSELVKLPPASSSSFNLVEALCVYFTKVFNSFDPQGYNTHNSTQGTSCATSPQAETIQRNQVDILRALSAVLFENGALVKDAFADLINILLGTCSSPRRQERSELRRMALNCLANLVHKTGSLYSTYHDRIYDILLSNLTTTSYYEVGTMASLSSTVRRKDRASERKLRTSSSPLSATGRQNTFNAFYAATRGSGHLAVAPSSTAFSVGIIKRTSYAAPASTPPVSISTGTLGGSAQPADVYGDSALSVRRSIQSSDSEYSDSETGVHLAQRMQHDGKVRLNALLCLQAIARAVPKQLQPHWPKFLTTSTSPPTALATHKAPSLLSLMGSDPIPTVRTAACIVLGNILESSKQYLAMAEEKSQLSGPKSHAGILTLSEKVGSMTRELHVGVAAAMNSVDSNVEQTVVIQMIKCGTSVVANCTYEKMRRGLTLMIFNSIKRFLHSEELGLQVATLFFTTALLSNTSAQPELRETILSPAQNDNTTPGLLSQLMNLVDGVDIPIPVRVEAWNTLSAIARHHFAVIHTLWPRFDTALATGQDADDSRVRTAGLLFLEEFAKSGSSAATPSTSDWWKDILERHILKVFSEDSPSFKALACDCISHIPAETFNGLTNRLEVLIMSLVLGTAVDENATARAAACRAIGVFILFPSLREDCTLIVDMANTVLDLCRDPNLTVRVRASWAVGNLSDSLVLLKSNGQDDVLEEALTLSLWTKIMRTALVVCQDNEKLKSNGIRAIGGLLRVTFEGILERERHSLVKEAVYALIKNMEQGSLKGRWNACYAMQNALLNPDFPIGSTAGTSYALDSDMVSWTKDVYGALLQAIQQSKNFKVRINACAALSVPKTRAKFGDQALFRNIVQVLMDAVQNLDLEQGQHEFGEFQYRGQLETKLLRCLDHLLQVSGGLSKLGLELDPTLRQRILASRPAVALAAVESIQHVAEDVEALTI</sequence>
<evidence type="ECO:0000256" key="1">
    <source>
        <dbReference type="SAM" id="MobiDB-lite"/>
    </source>
</evidence>
<name>A0A9P6UHW4_9FUNG</name>
<dbReference type="EMBL" id="JAAAIN010001711">
    <property type="protein sequence ID" value="KAG0300777.1"/>
    <property type="molecule type" value="Genomic_DNA"/>
</dbReference>
<dbReference type="AlphaFoldDB" id="A0A9P6UHW4"/>
<dbReference type="SUPFAM" id="SSF48371">
    <property type="entry name" value="ARM repeat"/>
    <property type="match status" value="2"/>
</dbReference>
<feature type="domain" description="DUF4042" evidence="2">
    <location>
        <begin position="396"/>
        <end position="587"/>
    </location>
</feature>
<dbReference type="Gene3D" id="1.25.10.10">
    <property type="entry name" value="Leucine-rich Repeat Variant"/>
    <property type="match status" value="3"/>
</dbReference>
<dbReference type="PANTHER" id="PTHR13366">
    <property type="entry name" value="MALARIA ANTIGEN-RELATED"/>
    <property type="match status" value="1"/>
</dbReference>
<reference evidence="3" key="1">
    <citation type="journal article" date="2020" name="Fungal Divers.">
        <title>Resolving the Mortierellaceae phylogeny through synthesis of multi-gene phylogenetics and phylogenomics.</title>
        <authorList>
            <person name="Vandepol N."/>
            <person name="Liber J."/>
            <person name="Desiro A."/>
            <person name="Na H."/>
            <person name="Kennedy M."/>
            <person name="Barry K."/>
            <person name="Grigoriev I.V."/>
            <person name="Miller A.N."/>
            <person name="O'Donnell K."/>
            <person name="Stajich J.E."/>
            <person name="Bonito G."/>
        </authorList>
    </citation>
    <scope>NUCLEOTIDE SEQUENCE</scope>
    <source>
        <strain evidence="3">NVP60</strain>
    </source>
</reference>
<evidence type="ECO:0000313" key="4">
    <source>
        <dbReference type="Proteomes" id="UP000823405"/>
    </source>
</evidence>
<dbReference type="Pfam" id="PF13251">
    <property type="entry name" value="DUF4042"/>
    <property type="match status" value="1"/>
</dbReference>
<feature type="region of interest" description="Disordered" evidence="1">
    <location>
        <begin position="1"/>
        <end position="35"/>
    </location>
</feature>
<dbReference type="Proteomes" id="UP000823405">
    <property type="component" value="Unassembled WGS sequence"/>
</dbReference>
<dbReference type="OrthoDB" id="422637at2759"/>
<dbReference type="InterPro" id="IPR011989">
    <property type="entry name" value="ARM-like"/>
</dbReference>
<dbReference type="InterPro" id="IPR016024">
    <property type="entry name" value="ARM-type_fold"/>
</dbReference>
<organism evidence="3 4">
    <name type="scientific">Linnemannia gamsii</name>
    <dbReference type="NCBI Taxonomy" id="64522"/>
    <lineage>
        <taxon>Eukaryota</taxon>
        <taxon>Fungi</taxon>
        <taxon>Fungi incertae sedis</taxon>
        <taxon>Mucoromycota</taxon>
        <taxon>Mortierellomycotina</taxon>
        <taxon>Mortierellomycetes</taxon>
        <taxon>Mortierellales</taxon>
        <taxon>Mortierellaceae</taxon>
        <taxon>Linnemannia</taxon>
    </lineage>
</organism>
<protein>
    <submittedName>
        <fullName evidence="3">HEAT repeat-containing protein 6</fullName>
    </submittedName>
</protein>
<accession>A0A9P6UHW4</accession>
<keyword evidence="4" id="KW-1185">Reference proteome</keyword>
<comment type="caution">
    <text evidence="3">The sequence shown here is derived from an EMBL/GenBank/DDBJ whole genome shotgun (WGS) entry which is preliminary data.</text>
</comment>
<feature type="compositionally biased region" description="Basic residues" evidence="1">
    <location>
        <begin position="1"/>
        <end position="15"/>
    </location>
</feature>
<gene>
    <name evidence="3" type="primary">HEATR6</name>
    <name evidence="3" type="ORF">BGZ97_003085</name>
</gene>
<dbReference type="PANTHER" id="PTHR13366:SF0">
    <property type="entry name" value="HEAT REPEAT-CONTAINING PROTEIN 6"/>
    <property type="match status" value="1"/>
</dbReference>
<dbReference type="InterPro" id="IPR025283">
    <property type="entry name" value="DUF4042"/>
</dbReference>